<dbReference type="KEGG" id="hac:Hac_0686"/>
<dbReference type="AlphaFoldDB" id="Q17XY6"/>
<dbReference type="STRING" id="382638.Hac_0686"/>
<proteinExistence type="predicted"/>
<sequence>MKNIYVGVKTNIENLQSIFRHTNDKDEKLQKFNQEALKEFQQLELESLHNNEEWERFSIAFYGETNAGKLTLIECLRIFFKEQNKKDQQE</sequence>
<dbReference type="HOGENOM" id="CLU_161700_0_0_7"/>
<dbReference type="Gene3D" id="3.40.50.300">
    <property type="entry name" value="P-loop containing nucleotide triphosphate hydrolases"/>
    <property type="match status" value="1"/>
</dbReference>
<reference evidence="1 2" key="1">
    <citation type="journal article" date="2006" name="PLoS Genet.">
        <title>Who ate whom? Adaptive Helicobacter genomic changes that accompanied a host jump from early humans to large felines.</title>
        <authorList>
            <person name="Eppinger M."/>
            <person name="Baar C."/>
            <person name="Linz B."/>
            <person name="Raddatz G."/>
            <person name="Lanz C."/>
            <person name="Keller H."/>
            <person name="Morelli G."/>
            <person name="Gressmann H."/>
            <person name="Achtman M."/>
            <person name="Schuster S.C."/>
        </authorList>
    </citation>
    <scope>NUCLEOTIDE SEQUENCE [LARGE SCALE GENOMIC DNA]</scope>
    <source>
        <strain evidence="1 2">Sheeba</strain>
    </source>
</reference>
<accession>Q17XY6</accession>
<dbReference type="EMBL" id="AM260522">
    <property type="protein sequence ID" value="CAJ99490.1"/>
    <property type="molecule type" value="Genomic_DNA"/>
</dbReference>
<name>Q17XY6_HELAH</name>
<evidence type="ECO:0000313" key="1">
    <source>
        <dbReference type="EMBL" id="CAJ99490.1"/>
    </source>
</evidence>
<keyword evidence="2" id="KW-1185">Reference proteome</keyword>
<gene>
    <name evidence="1" type="primary">fragment 1</name>
    <name evidence="1" type="ordered locus">Hac_0686</name>
</gene>
<organism evidence="1 2">
    <name type="scientific">Helicobacter acinonychis (strain Sheeba)</name>
    <dbReference type="NCBI Taxonomy" id="382638"/>
    <lineage>
        <taxon>Bacteria</taxon>
        <taxon>Pseudomonadati</taxon>
        <taxon>Campylobacterota</taxon>
        <taxon>Epsilonproteobacteria</taxon>
        <taxon>Campylobacterales</taxon>
        <taxon>Helicobacteraceae</taxon>
        <taxon>Helicobacter</taxon>
    </lineage>
</organism>
<dbReference type="Proteomes" id="UP000000775">
    <property type="component" value="Chromosome"/>
</dbReference>
<dbReference type="eggNOG" id="COG0699">
    <property type="taxonomic scope" value="Bacteria"/>
</dbReference>
<protein>
    <submittedName>
        <fullName evidence="1">Uncharacterized protein</fullName>
    </submittedName>
</protein>
<dbReference type="BioCyc" id="HACI382638:HAC_RS03010-MONOMER"/>
<dbReference type="InterPro" id="IPR027417">
    <property type="entry name" value="P-loop_NTPase"/>
</dbReference>
<evidence type="ECO:0000313" key="2">
    <source>
        <dbReference type="Proteomes" id="UP000000775"/>
    </source>
</evidence>